<dbReference type="InterPro" id="IPR011577">
    <property type="entry name" value="Cyt_b561_bac/Ni-Hgenase"/>
</dbReference>
<keyword evidence="5 6" id="KW-0472">Membrane</keyword>
<feature type="transmembrane region" description="Helical" evidence="6">
    <location>
        <begin position="202"/>
        <end position="220"/>
    </location>
</feature>
<evidence type="ECO:0000313" key="9">
    <source>
        <dbReference type="Proteomes" id="UP000714380"/>
    </source>
</evidence>
<sequence length="222" mass="24478">MSSSSVRVWDIFTRLFHWLLVAAIGVAWWSGEQGGEWMSWHLRAGYLVLGLVIFRVIWGFAGSHYARFGQFLRSPASTLGYLKNMLKGRDDAHLGHNPAGGWGVIVLLLLCAVQAGTGLFANDDIFTEGPLAYLVGYDLSIEITRWHKLMFNALLAMIALHVLAVVYHQRFRKEAIVQAMITGKKPVAGELAGVTVNRSREWLLGSTAVLISAAAVWGLISL</sequence>
<evidence type="ECO:0000256" key="3">
    <source>
        <dbReference type="ARBA" id="ARBA00022692"/>
    </source>
</evidence>
<dbReference type="PANTHER" id="PTHR30485:SF2">
    <property type="entry name" value="BLL0597 PROTEIN"/>
    <property type="match status" value="1"/>
</dbReference>
<gene>
    <name evidence="8" type="ORF">I9W95_09230</name>
</gene>
<feature type="transmembrane region" description="Helical" evidence="6">
    <location>
        <begin position="99"/>
        <end position="121"/>
    </location>
</feature>
<dbReference type="InterPro" id="IPR051542">
    <property type="entry name" value="Hydrogenase_cytochrome"/>
</dbReference>
<feature type="transmembrane region" description="Helical" evidence="6">
    <location>
        <begin position="12"/>
        <end position="31"/>
    </location>
</feature>
<keyword evidence="4 6" id="KW-1133">Transmembrane helix</keyword>
<dbReference type="PANTHER" id="PTHR30485">
    <property type="entry name" value="NI/FE-HYDROGENASE 1 B-TYPE CYTOCHROME SUBUNIT"/>
    <property type="match status" value="1"/>
</dbReference>
<feature type="transmembrane region" description="Helical" evidence="6">
    <location>
        <begin position="43"/>
        <end position="61"/>
    </location>
</feature>
<keyword evidence="2" id="KW-1003">Cell membrane</keyword>
<accession>A0ABS7ZRQ3</accession>
<comment type="caution">
    <text evidence="8">The sequence shown here is derived from an EMBL/GenBank/DDBJ whole genome shotgun (WGS) entry which is preliminary data.</text>
</comment>
<proteinExistence type="predicted"/>
<dbReference type="Proteomes" id="UP000714380">
    <property type="component" value="Unassembled WGS sequence"/>
</dbReference>
<dbReference type="Gene3D" id="1.20.950.20">
    <property type="entry name" value="Transmembrane di-heme cytochromes, Chain C"/>
    <property type="match status" value="1"/>
</dbReference>
<dbReference type="InterPro" id="IPR016174">
    <property type="entry name" value="Di-haem_cyt_TM"/>
</dbReference>
<protein>
    <submittedName>
        <fullName evidence="8">Cytochrome b/b6 domain-containing protein</fullName>
    </submittedName>
</protein>
<evidence type="ECO:0000259" key="7">
    <source>
        <dbReference type="Pfam" id="PF01292"/>
    </source>
</evidence>
<evidence type="ECO:0000256" key="6">
    <source>
        <dbReference type="SAM" id="Phobius"/>
    </source>
</evidence>
<organism evidence="8 9">
    <name type="scientific">Thalassolituus marinus</name>
    <dbReference type="NCBI Taxonomy" id="671053"/>
    <lineage>
        <taxon>Bacteria</taxon>
        <taxon>Pseudomonadati</taxon>
        <taxon>Pseudomonadota</taxon>
        <taxon>Gammaproteobacteria</taxon>
        <taxon>Oceanospirillales</taxon>
        <taxon>Oceanospirillaceae</taxon>
        <taxon>Thalassolituus</taxon>
    </lineage>
</organism>
<evidence type="ECO:0000256" key="1">
    <source>
        <dbReference type="ARBA" id="ARBA00004651"/>
    </source>
</evidence>
<dbReference type="EMBL" id="JAEDAH010000043">
    <property type="protein sequence ID" value="MCA6063788.1"/>
    <property type="molecule type" value="Genomic_DNA"/>
</dbReference>
<dbReference type="RefSeq" id="WP_225674132.1">
    <property type="nucleotide sequence ID" value="NZ_JAEDAH010000043.1"/>
</dbReference>
<evidence type="ECO:0000313" key="8">
    <source>
        <dbReference type="EMBL" id="MCA6063788.1"/>
    </source>
</evidence>
<feature type="domain" description="Cytochrome b561 bacterial/Ni-hydrogenase" evidence="7">
    <location>
        <begin position="8"/>
        <end position="183"/>
    </location>
</feature>
<dbReference type="Pfam" id="PF01292">
    <property type="entry name" value="Ni_hydr_CYTB"/>
    <property type="match status" value="1"/>
</dbReference>
<keyword evidence="3 6" id="KW-0812">Transmembrane</keyword>
<dbReference type="SUPFAM" id="SSF81342">
    <property type="entry name" value="Transmembrane di-heme cytochromes"/>
    <property type="match status" value="1"/>
</dbReference>
<comment type="subcellular location">
    <subcellularLocation>
        <location evidence="1">Cell membrane</location>
        <topology evidence="1">Multi-pass membrane protein</topology>
    </subcellularLocation>
</comment>
<feature type="transmembrane region" description="Helical" evidence="6">
    <location>
        <begin position="149"/>
        <end position="167"/>
    </location>
</feature>
<evidence type="ECO:0000256" key="4">
    <source>
        <dbReference type="ARBA" id="ARBA00022989"/>
    </source>
</evidence>
<reference evidence="8 9" key="1">
    <citation type="submission" date="2020-12" db="EMBL/GenBank/DDBJ databases">
        <title>Novel Thalassolituus-related marine hydrocarbonoclastic bacteria mediated algae-derived hydrocarbons mineralization in twilight zone of the northern South China Sea.</title>
        <authorList>
            <person name="Dong C."/>
        </authorList>
    </citation>
    <scope>NUCLEOTIDE SEQUENCE [LARGE SCALE GENOMIC DNA]</scope>
    <source>
        <strain evidence="8 9">IMCC1826</strain>
    </source>
</reference>
<keyword evidence="9" id="KW-1185">Reference proteome</keyword>
<evidence type="ECO:0000256" key="5">
    <source>
        <dbReference type="ARBA" id="ARBA00023136"/>
    </source>
</evidence>
<evidence type="ECO:0000256" key="2">
    <source>
        <dbReference type="ARBA" id="ARBA00022475"/>
    </source>
</evidence>
<name>A0ABS7ZRQ3_9GAMM</name>